<evidence type="ECO:0000256" key="1">
    <source>
        <dbReference type="SAM" id="SignalP"/>
    </source>
</evidence>
<keyword evidence="1" id="KW-0732">Signal</keyword>
<protein>
    <recommendedName>
        <fullName evidence="4">Lipoprotein</fullName>
    </recommendedName>
</protein>
<gene>
    <name evidence="2" type="ORF">JMA39_20200</name>
</gene>
<accession>A0ABS1T3P1</accession>
<dbReference type="EMBL" id="JAESVD010000016">
    <property type="protein sequence ID" value="MBL4915417.1"/>
    <property type="molecule type" value="Genomic_DNA"/>
</dbReference>
<dbReference type="PROSITE" id="PS51257">
    <property type="entry name" value="PROKAR_LIPOPROTEIN"/>
    <property type="match status" value="1"/>
</dbReference>
<proteinExistence type="predicted"/>
<dbReference type="Proteomes" id="UP000604898">
    <property type="component" value="Unassembled WGS sequence"/>
</dbReference>
<name>A0ABS1T3P1_9GAMM</name>
<feature type="signal peptide" evidence="1">
    <location>
        <begin position="1"/>
        <end position="17"/>
    </location>
</feature>
<evidence type="ECO:0008006" key="4">
    <source>
        <dbReference type="Google" id="ProtNLM"/>
    </source>
</evidence>
<organism evidence="2 3">
    <name type="scientific">Shewanella schlegeliana</name>
    <dbReference type="NCBI Taxonomy" id="190308"/>
    <lineage>
        <taxon>Bacteria</taxon>
        <taxon>Pseudomonadati</taxon>
        <taxon>Pseudomonadota</taxon>
        <taxon>Gammaproteobacteria</taxon>
        <taxon>Alteromonadales</taxon>
        <taxon>Shewanellaceae</taxon>
        <taxon>Shewanella</taxon>
    </lineage>
</organism>
<sequence length="223" mass="25088">MYRITIFLCFCLLSACAQQQAFLTTQGVSQVKIEALTKQLNEQGWRVTQTNLPIPNEFTNATVAANPAQENQADIEQVVSTLELLGFSDPQTYKFAEGKHFYSIDNIGIYLRTGQTNLQPPSWLRSDDCIYGDALLAFNPNGQVTLEHEPTHTESDRLDSYVGVWVLDGSRLKINLSQGEQSYISSNITRRTWRGVSPAQLFTPIEKAKFSPLNCSFIIIEME</sequence>
<reference evidence="2 3" key="1">
    <citation type="submission" date="2021-01" db="EMBL/GenBank/DDBJ databases">
        <title>Genome sequence of Shewanella schlegeliana JCM 11561.</title>
        <authorList>
            <person name="Zhang H."/>
            <person name="Li C."/>
        </authorList>
    </citation>
    <scope>NUCLEOTIDE SEQUENCE [LARGE SCALE GENOMIC DNA]</scope>
    <source>
        <strain evidence="2 3">JCM 11561</strain>
    </source>
</reference>
<dbReference type="RefSeq" id="WP_202723692.1">
    <property type="nucleotide sequence ID" value="NZ_BPEX01000004.1"/>
</dbReference>
<feature type="chain" id="PRO_5045958570" description="Lipoprotein" evidence="1">
    <location>
        <begin position="18"/>
        <end position="223"/>
    </location>
</feature>
<keyword evidence="3" id="KW-1185">Reference proteome</keyword>
<comment type="caution">
    <text evidence="2">The sequence shown here is derived from an EMBL/GenBank/DDBJ whole genome shotgun (WGS) entry which is preliminary data.</text>
</comment>
<evidence type="ECO:0000313" key="2">
    <source>
        <dbReference type="EMBL" id="MBL4915417.1"/>
    </source>
</evidence>
<evidence type="ECO:0000313" key="3">
    <source>
        <dbReference type="Proteomes" id="UP000604898"/>
    </source>
</evidence>